<accession>A0A8J9S855</accession>
<dbReference type="EMBL" id="OU594943">
    <property type="protein sequence ID" value="CAG9284396.1"/>
    <property type="molecule type" value="Genomic_DNA"/>
</dbReference>
<proteinExistence type="predicted"/>
<organism evidence="2">
    <name type="scientific">Phaeodactylum tricornutum</name>
    <name type="common">Diatom</name>
    <dbReference type="NCBI Taxonomy" id="2850"/>
    <lineage>
        <taxon>Eukaryota</taxon>
        <taxon>Sar</taxon>
        <taxon>Stramenopiles</taxon>
        <taxon>Ochrophyta</taxon>
        <taxon>Bacillariophyta</taxon>
        <taxon>Bacillariophyceae</taxon>
        <taxon>Bacillariophycidae</taxon>
        <taxon>Naviculales</taxon>
        <taxon>Phaeodactylaceae</taxon>
        <taxon>Phaeodactylum</taxon>
    </lineage>
</organism>
<sequence length="113" mass="11648">MSRRGSSLFAQGGAAPASGAAPTSAKRQSVVLQPMTGGIGLDFDSDFSDSDDERSPQDQSRPTPPTSSTPAGGANDRPMVGGFAAAAYEAAKAFHYQNKDKKASQSAKHSTRS</sequence>
<dbReference type="Proteomes" id="UP000836788">
    <property type="component" value="Chromosome 2"/>
</dbReference>
<evidence type="ECO:0000313" key="2">
    <source>
        <dbReference type="EMBL" id="CAG9284396.1"/>
    </source>
</evidence>
<evidence type="ECO:0000256" key="1">
    <source>
        <dbReference type="SAM" id="MobiDB-lite"/>
    </source>
</evidence>
<gene>
    <name evidence="2" type="ORF">PTTT1_LOCUS25820</name>
</gene>
<name>A0A8J9S855_PHATR</name>
<feature type="compositionally biased region" description="Acidic residues" evidence="1">
    <location>
        <begin position="43"/>
        <end position="52"/>
    </location>
</feature>
<feature type="region of interest" description="Disordered" evidence="1">
    <location>
        <begin position="1"/>
        <end position="80"/>
    </location>
</feature>
<protein>
    <submittedName>
        <fullName evidence="2">Uncharacterized protein</fullName>
    </submittedName>
</protein>
<feature type="compositionally biased region" description="Low complexity" evidence="1">
    <location>
        <begin position="10"/>
        <end position="25"/>
    </location>
</feature>
<reference evidence="2" key="1">
    <citation type="submission" date="2022-02" db="EMBL/GenBank/DDBJ databases">
        <authorList>
            <person name="Giguere J D."/>
        </authorList>
    </citation>
    <scope>NUCLEOTIDE SEQUENCE</scope>
    <source>
        <strain evidence="2">CCAP 1055/1</strain>
    </source>
</reference>
<dbReference type="AlphaFoldDB" id="A0A8J9S855"/>